<dbReference type="EMBL" id="HBUF01082303">
    <property type="protein sequence ID" value="CAG6633289.1"/>
    <property type="molecule type" value="Transcribed_RNA"/>
</dbReference>
<reference evidence="2" key="1">
    <citation type="submission" date="2021-05" db="EMBL/GenBank/DDBJ databases">
        <authorList>
            <person name="Alioto T."/>
            <person name="Alioto T."/>
            <person name="Gomez Garrido J."/>
        </authorList>
    </citation>
    <scope>NUCLEOTIDE SEQUENCE</scope>
</reference>
<evidence type="ECO:0000313" key="2">
    <source>
        <dbReference type="EMBL" id="CAG6633292.1"/>
    </source>
</evidence>
<accession>A0A8D8QKN7</accession>
<keyword evidence="1" id="KW-0732">Signal</keyword>
<sequence length="141" mass="15291">MFVQFSAVVLLVIVVTLYPSDATYDFTKCADQPCPGVSTNAPICAVHPDPVCNVSAVTKDNFGANFKVEDAFCVNNTGNTSVPDLPATYCYFVGILVNNNNETEYECALYTTSSKENGTTTLRCSIEKHAHSNHPESTKKP</sequence>
<dbReference type="EMBL" id="HBUF01354212">
    <property type="protein sequence ID" value="CAG6716279.1"/>
    <property type="molecule type" value="Transcribed_RNA"/>
</dbReference>
<dbReference type="EMBL" id="HBUF01354210">
    <property type="protein sequence ID" value="CAG6716277.1"/>
    <property type="molecule type" value="Transcribed_RNA"/>
</dbReference>
<dbReference type="EMBL" id="HBUF01252801">
    <property type="protein sequence ID" value="CAG6680599.1"/>
    <property type="molecule type" value="Transcribed_RNA"/>
</dbReference>
<dbReference type="EMBL" id="HBUF01354211">
    <property type="protein sequence ID" value="CAG6716278.1"/>
    <property type="molecule type" value="Transcribed_RNA"/>
</dbReference>
<name>A0A8D8QKN7_9HEMI</name>
<dbReference type="EMBL" id="HBUF01354215">
    <property type="protein sequence ID" value="CAG6716282.1"/>
    <property type="molecule type" value="Transcribed_RNA"/>
</dbReference>
<dbReference type="EMBL" id="HBUF01082306">
    <property type="protein sequence ID" value="CAG6633293.1"/>
    <property type="molecule type" value="Transcribed_RNA"/>
</dbReference>
<feature type="signal peptide" evidence="1">
    <location>
        <begin position="1"/>
        <end position="22"/>
    </location>
</feature>
<dbReference type="EMBL" id="HBUF01082307">
    <property type="protein sequence ID" value="CAG6633294.1"/>
    <property type="molecule type" value="Transcribed_RNA"/>
</dbReference>
<dbReference type="EMBL" id="HBUF01354216">
    <property type="protein sequence ID" value="CAG6716283.1"/>
    <property type="molecule type" value="Transcribed_RNA"/>
</dbReference>
<dbReference type="EMBL" id="HBUF01252802">
    <property type="protein sequence ID" value="CAG6680600.1"/>
    <property type="molecule type" value="Transcribed_RNA"/>
</dbReference>
<organism evidence="2">
    <name type="scientific">Cacopsylla melanoneura</name>
    <dbReference type="NCBI Taxonomy" id="428564"/>
    <lineage>
        <taxon>Eukaryota</taxon>
        <taxon>Metazoa</taxon>
        <taxon>Ecdysozoa</taxon>
        <taxon>Arthropoda</taxon>
        <taxon>Hexapoda</taxon>
        <taxon>Insecta</taxon>
        <taxon>Pterygota</taxon>
        <taxon>Neoptera</taxon>
        <taxon>Paraneoptera</taxon>
        <taxon>Hemiptera</taxon>
        <taxon>Sternorrhyncha</taxon>
        <taxon>Psylloidea</taxon>
        <taxon>Psyllidae</taxon>
        <taxon>Psyllinae</taxon>
        <taxon>Cacopsylla</taxon>
    </lineage>
</organism>
<dbReference type="EMBL" id="HBUF01082304">
    <property type="protein sequence ID" value="CAG6633291.1"/>
    <property type="molecule type" value="Transcribed_RNA"/>
</dbReference>
<protein>
    <submittedName>
        <fullName evidence="2">Uncharacterized protein</fullName>
    </submittedName>
</protein>
<dbReference type="EMBL" id="HBUF01354214">
    <property type="protein sequence ID" value="CAG6716281.1"/>
    <property type="molecule type" value="Transcribed_RNA"/>
</dbReference>
<dbReference type="EMBL" id="HBUF01082305">
    <property type="protein sequence ID" value="CAG6633292.1"/>
    <property type="molecule type" value="Transcribed_RNA"/>
</dbReference>
<evidence type="ECO:0000256" key="1">
    <source>
        <dbReference type="SAM" id="SignalP"/>
    </source>
</evidence>
<dbReference type="AlphaFoldDB" id="A0A8D8QKN7"/>
<feature type="chain" id="PRO_5036428531" evidence="1">
    <location>
        <begin position="23"/>
        <end position="141"/>
    </location>
</feature>
<dbReference type="EMBL" id="HBUF01354213">
    <property type="protein sequence ID" value="CAG6716280.1"/>
    <property type="molecule type" value="Transcribed_RNA"/>
</dbReference>
<dbReference type="EMBL" id="HBUF01252803">
    <property type="protein sequence ID" value="CAG6680601.1"/>
    <property type="molecule type" value="Transcribed_RNA"/>
</dbReference>
<proteinExistence type="predicted"/>